<dbReference type="Proteomes" id="UP000037566">
    <property type="component" value="Unassembled WGS sequence"/>
</dbReference>
<sequence length="72" mass="8112">MAGIVMCPPLDLAGPHREHGLAAIQRLDLALLIHAQYQRTLRRCHIQTNDVADLLHEEGVVRQFEGLCSMRL</sequence>
<dbReference type="EMBL" id="LHUQ01000033">
    <property type="protein sequence ID" value="KON63322.1"/>
    <property type="molecule type" value="Genomic_DNA"/>
</dbReference>
<proteinExistence type="predicted"/>
<evidence type="ECO:0000313" key="2">
    <source>
        <dbReference type="EMBL" id="KON64830.1"/>
    </source>
</evidence>
<evidence type="ECO:0000313" key="3">
    <source>
        <dbReference type="Proteomes" id="UP000037566"/>
    </source>
</evidence>
<protein>
    <submittedName>
        <fullName evidence="1">Uncharacterized protein</fullName>
    </submittedName>
</protein>
<comment type="caution">
    <text evidence="1">The sequence shown here is derived from an EMBL/GenBank/DDBJ whole genome shotgun (WGS) entry which is preliminary data.</text>
</comment>
<keyword evidence="3" id="KW-1185">Reference proteome</keyword>
<reference evidence="1" key="1">
    <citation type="submission" date="2015-08" db="EMBL/GenBank/DDBJ databases">
        <title>Complete DNA Sequence of Pseudomonas syringae pv. actinidiae, the Causal Agent of Kiwifruit Canker Disease.</title>
        <authorList>
            <person name="Rikkerink E.H.A."/>
            <person name="Fineran P.C."/>
        </authorList>
    </citation>
    <scope>NUCLEOTIDE SEQUENCE</scope>
    <source>
        <strain evidence="1">CECT 8546</strain>
    </source>
</reference>
<gene>
    <name evidence="2" type="ORF">KOEU_18000</name>
    <name evidence="1" type="ORF">KOEU_32030</name>
</gene>
<evidence type="ECO:0000313" key="1">
    <source>
        <dbReference type="EMBL" id="KON63322.1"/>
    </source>
</evidence>
<name>A0A0M0EDH2_KOMEU</name>
<dbReference type="AlphaFoldDB" id="A0A0M0EDH2"/>
<accession>A0A0M0EDH2</accession>
<reference evidence="3" key="2">
    <citation type="submission" date="2015-08" db="EMBL/GenBank/DDBJ databases">
        <title>Draft genome sequence of Komagataeibacter europaeus CECT 8546 a cellulose producer strain from vinegar produced by the traditional method.</title>
        <authorList>
            <person name="Poehlein A."/>
            <person name="Valera M.J."/>
            <person name="Haack F.S."/>
            <person name="Mas A."/>
            <person name="Daniel R."/>
            <person name="Streit W.R."/>
            <person name="Mateo E."/>
        </authorList>
    </citation>
    <scope>NUCLEOTIDE SEQUENCE [LARGE SCALE GENOMIC DNA]</scope>
    <source>
        <strain evidence="3">CECT 8546</strain>
    </source>
</reference>
<dbReference type="EMBL" id="LHUQ01000007">
    <property type="protein sequence ID" value="KON64830.1"/>
    <property type="molecule type" value="Genomic_DNA"/>
</dbReference>
<organism evidence="1 3">
    <name type="scientific">Komagataeibacter europaeus</name>
    <name type="common">Gluconacetobacter europaeus</name>
    <dbReference type="NCBI Taxonomy" id="33995"/>
    <lineage>
        <taxon>Bacteria</taxon>
        <taxon>Pseudomonadati</taxon>
        <taxon>Pseudomonadota</taxon>
        <taxon>Alphaproteobacteria</taxon>
        <taxon>Acetobacterales</taxon>
        <taxon>Acetobacteraceae</taxon>
        <taxon>Komagataeibacter</taxon>
    </lineage>
</organism>